<keyword evidence="1" id="KW-0812">Transmembrane</keyword>
<organism evidence="2 3">
    <name type="scientific">Acinetobacter phage AbTZA1</name>
    <dbReference type="NCBI Taxonomy" id="2500827"/>
    <lineage>
        <taxon>Viruses</taxon>
        <taxon>Duplodnaviria</taxon>
        <taxon>Heunggongvirae</taxon>
        <taxon>Uroviricota</taxon>
        <taxon>Caudoviricetes</taxon>
        <taxon>Pantevenvirales</taxon>
        <taxon>Straboviridae</taxon>
        <taxon>Twarogvirinae</taxon>
        <taxon>Hadassahvirus</taxon>
        <taxon>Hadassahvirus azbtza1</taxon>
    </lineage>
</organism>
<proteinExistence type="predicted"/>
<dbReference type="GeneID" id="55811424"/>
<dbReference type="KEGG" id="vg:55811424"/>
<accession>A0A3Q9R726</accession>
<keyword evidence="1" id="KW-1133">Transmembrane helix</keyword>
<protein>
    <submittedName>
        <fullName evidence="2">Uncharacterized protein</fullName>
    </submittedName>
</protein>
<dbReference type="RefSeq" id="YP_009882128.1">
    <property type="nucleotide sequence ID" value="NC_049445.1"/>
</dbReference>
<evidence type="ECO:0000313" key="3">
    <source>
        <dbReference type="Proteomes" id="UP000287416"/>
    </source>
</evidence>
<feature type="transmembrane region" description="Helical" evidence="1">
    <location>
        <begin position="9"/>
        <end position="27"/>
    </location>
</feature>
<dbReference type="Proteomes" id="UP000287416">
    <property type="component" value="Segment"/>
</dbReference>
<keyword evidence="3" id="KW-1185">Reference proteome</keyword>
<sequence length="155" mass="17563">MSYKTFSRIVLISAIVIFLGIAEYNFWQNGGYAKYETRVTASGIVSGKYETDYACGSKGRYTCYARYLTIDGVNQEVDLGTFTSAYNGQHITLTREVRVNDSGWNVLCIGIHTIMWVLAACILILVFGQFIYWSVELSDKISLKTFYRNIWIGGK</sequence>
<evidence type="ECO:0000313" key="2">
    <source>
        <dbReference type="EMBL" id="AZU98641.1"/>
    </source>
</evidence>
<feature type="transmembrane region" description="Helical" evidence="1">
    <location>
        <begin position="114"/>
        <end position="135"/>
    </location>
</feature>
<dbReference type="EMBL" id="MK278860">
    <property type="protein sequence ID" value="AZU98641.1"/>
    <property type="molecule type" value="Genomic_DNA"/>
</dbReference>
<reference evidence="2 3" key="1">
    <citation type="submission" date="2018-12" db="EMBL/GenBank/DDBJ databases">
        <title>Successful treatment of antibiotic resistant microbial bone infection with bacteriophages.</title>
        <authorList>
            <person name="Nir-Paz R."/>
            <person name="Gelman D."/>
            <person name="Khouri A."/>
            <person name="Sisson B.M."/>
            <person name="Fackler J."/>
            <person name="Oren S.A."/>
            <person name="Khalifa L."/>
            <person name="Rimon A."/>
            <person name="Glazer S.C."/>
            <person name="Moses A.E."/>
            <person name="Yoram W."/>
            <person name="Schooley R.T."/>
            <person name="Hazan R."/>
        </authorList>
    </citation>
    <scope>NUCLEOTIDE SEQUENCE [LARGE SCALE GENOMIC DNA]</scope>
</reference>
<evidence type="ECO:0000256" key="1">
    <source>
        <dbReference type="SAM" id="Phobius"/>
    </source>
</evidence>
<keyword evidence="1" id="KW-0472">Membrane</keyword>
<name>A0A3Q9R726_9CAUD</name>